<name>A0A8I2YQY2_9AGAM</name>
<evidence type="ECO:0000256" key="1">
    <source>
        <dbReference type="SAM" id="SignalP"/>
    </source>
</evidence>
<reference evidence="2" key="1">
    <citation type="submission" date="2021-03" db="EMBL/GenBank/DDBJ databases">
        <title>Evolutionary innovations through gain and loss of genes in the ectomycorrhizal Boletales.</title>
        <authorList>
            <person name="Wu G."/>
            <person name="Miyauchi S."/>
            <person name="Morin E."/>
            <person name="Yang Z.-L."/>
            <person name="Xu J."/>
            <person name="Martin F.M."/>
        </authorList>
    </citation>
    <scope>NUCLEOTIDE SEQUENCE</scope>
    <source>
        <strain evidence="2">BR01</strain>
    </source>
</reference>
<proteinExistence type="predicted"/>
<evidence type="ECO:0000313" key="3">
    <source>
        <dbReference type="Proteomes" id="UP000683000"/>
    </source>
</evidence>
<organism evidence="2 3">
    <name type="scientific">Boletus reticuloceps</name>
    <dbReference type="NCBI Taxonomy" id="495285"/>
    <lineage>
        <taxon>Eukaryota</taxon>
        <taxon>Fungi</taxon>
        <taxon>Dikarya</taxon>
        <taxon>Basidiomycota</taxon>
        <taxon>Agaricomycotina</taxon>
        <taxon>Agaricomycetes</taxon>
        <taxon>Agaricomycetidae</taxon>
        <taxon>Boletales</taxon>
        <taxon>Boletineae</taxon>
        <taxon>Boletaceae</taxon>
        <taxon>Boletoideae</taxon>
        <taxon>Boletus</taxon>
    </lineage>
</organism>
<keyword evidence="1" id="KW-0732">Signal</keyword>
<feature type="signal peptide" evidence="1">
    <location>
        <begin position="1"/>
        <end position="28"/>
    </location>
</feature>
<dbReference type="AlphaFoldDB" id="A0A8I2YQY2"/>
<gene>
    <name evidence="2" type="ORF">JVT61DRAFT_881</name>
</gene>
<dbReference type="Proteomes" id="UP000683000">
    <property type="component" value="Unassembled WGS sequence"/>
</dbReference>
<comment type="caution">
    <text evidence="2">The sequence shown here is derived from an EMBL/GenBank/DDBJ whole genome shotgun (WGS) entry which is preliminary data.</text>
</comment>
<feature type="chain" id="PRO_5034635824" evidence="1">
    <location>
        <begin position="29"/>
        <end position="274"/>
    </location>
</feature>
<accession>A0A8I2YQY2</accession>
<protein>
    <submittedName>
        <fullName evidence="2">Uncharacterized protein</fullName>
    </submittedName>
</protein>
<evidence type="ECO:0000313" key="2">
    <source>
        <dbReference type="EMBL" id="KAG6376855.1"/>
    </source>
</evidence>
<dbReference type="EMBL" id="JAGFBS010000010">
    <property type="protein sequence ID" value="KAG6376855.1"/>
    <property type="molecule type" value="Genomic_DNA"/>
</dbReference>
<sequence>MRTHSSRSHGVLFTCMVITLSMPFLVSGARPPAPVQRRQANLSYSIPMDGGGSMLTQVQDTYPPGLGEPINVIISANSDSAVLQNTVNNGGLINYYQSFNFSTECLGQHSGDNQGANLGDGNGYLNQTAVIRWDYGNVQLGTCEETLEGGDHIRYWIQNGADANSGAIFMALSYEMPIAGRYNLGRDWMIGNATAQSSIIPTSKLTNGSTYSGSTSFNGYTYHTTVNYVSGLLQNSSVGINHYQTVAVNDTSAIDGLVAVMMVKIATRRGHIDP</sequence>
<dbReference type="OrthoDB" id="2310204at2759"/>
<keyword evidence="3" id="KW-1185">Reference proteome</keyword>